<dbReference type="Gene3D" id="2.170.190.11">
    <property type="entry name" value="Molybdopterin biosynthesis moea protein, domain 3"/>
    <property type="match status" value="1"/>
</dbReference>
<dbReference type="InterPro" id="IPR036425">
    <property type="entry name" value="MoaB/Mog-like_dom_sf"/>
</dbReference>
<dbReference type="GO" id="GO:0005829">
    <property type="term" value="C:cytosol"/>
    <property type="evidence" value="ECO:0007669"/>
    <property type="project" value="TreeGrafter"/>
</dbReference>
<dbReference type="CDD" id="cd00887">
    <property type="entry name" value="MoeA"/>
    <property type="match status" value="1"/>
</dbReference>
<dbReference type="SUPFAM" id="SSF53218">
    <property type="entry name" value="Molybdenum cofactor biosynthesis proteins"/>
    <property type="match status" value="1"/>
</dbReference>
<dbReference type="InterPro" id="IPR005110">
    <property type="entry name" value="MoeA_linker/N"/>
</dbReference>
<dbReference type="GO" id="GO:0061599">
    <property type="term" value="F:molybdopterin molybdotransferase activity"/>
    <property type="evidence" value="ECO:0007669"/>
    <property type="project" value="TreeGrafter"/>
</dbReference>
<evidence type="ECO:0000259" key="3">
    <source>
        <dbReference type="Pfam" id="PF00994"/>
    </source>
</evidence>
<dbReference type="InterPro" id="IPR038987">
    <property type="entry name" value="MoeA-like"/>
</dbReference>
<feature type="domain" description="MoeA N-terminal and linker" evidence="4">
    <location>
        <begin position="4"/>
        <end position="151"/>
    </location>
</feature>
<dbReference type="EMBL" id="UINC01113718">
    <property type="protein sequence ID" value="SVC83508.1"/>
    <property type="molecule type" value="Genomic_DNA"/>
</dbReference>
<proteinExistence type="predicted"/>
<dbReference type="PANTHER" id="PTHR10192:SF5">
    <property type="entry name" value="GEPHYRIN"/>
    <property type="match status" value="1"/>
</dbReference>
<accession>A0A382QF02</accession>
<evidence type="ECO:0000256" key="1">
    <source>
        <dbReference type="ARBA" id="ARBA00005046"/>
    </source>
</evidence>
<protein>
    <recommendedName>
        <fullName evidence="6">MoaB/Mog domain-containing protein</fullName>
    </recommendedName>
</protein>
<evidence type="ECO:0000313" key="5">
    <source>
        <dbReference type="EMBL" id="SVC83508.1"/>
    </source>
</evidence>
<evidence type="ECO:0000256" key="2">
    <source>
        <dbReference type="ARBA" id="ARBA00023150"/>
    </source>
</evidence>
<dbReference type="FunFam" id="2.170.190.11:FF:000001">
    <property type="entry name" value="Molybdopterin molybdenumtransferase"/>
    <property type="match status" value="1"/>
</dbReference>
<dbReference type="GO" id="GO:0006777">
    <property type="term" value="P:Mo-molybdopterin cofactor biosynthetic process"/>
    <property type="evidence" value="ECO:0007669"/>
    <property type="project" value="UniProtKB-KW"/>
</dbReference>
<organism evidence="5">
    <name type="scientific">marine metagenome</name>
    <dbReference type="NCBI Taxonomy" id="408172"/>
    <lineage>
        <taxon>unclassified sequences</taxon>
        <taxon>metagenomes</taxon>
        <taxon>ecological metagenomes</taxon>
    </lineage>
</organism>
<dbReference type="Pfam" id="PF03453">
    <property type="entry name" value="MoeA_N"/>
    <property type="match status" value="1"/>
</dbReference>
<dbReference type="InterPro" id="IPR036135">
    <property type="entry name" value="MoeA_linker/N_sf"/>
</dbReference>
<comment type="pathway">
    <text evidence="1">Cofactor biosynthesis; molybdopterin biosynthesis.</text>
</comment>
<dbReference type="Gene3D" id="3.40.980.10">
    <property type="entry name" value="MoaB/Mog-like domain"/>
    <property type="match status" value="1"/>
</dbReference>
<evidence type="ECO:0008006" key="6">
    <source>
        <dbReference type="Google" id="ProtNLM"/>
    </source>
</evidence>
<dbReference type="Gene3D" id="3.90.105.10">
    <property type="entry name" value="Molybdopterin biosynthesis moea protein, domain 2"/>
    <property type="match status" value="1"/>
</dbReference>
<dbReference type="InterPro" id="IPR001453">
    <property type="entry name" value="MoaB/Mog_dom"/>
</dbReference>
<dbReference type="Pfam" id="PF00994">
    <property type="entry name" value="MoCF_biosynth"/>
    <property type="match status" value="1"/>
</dbReference>
<name>A0A382QF02_9ZZZZ</name>
<sequence length="239" mass="25292">MDVELLPLQECGGRILAENIVASFPSPQFDNSAMDGFAVRSEDTLGTSVDTPVRLNMVSISAAGSPTTAHIGPGECAQCMTGATIPDGADAVIMVEDTNGFSDADSVQIFLEAHPGKHIRRKGEEISKGELLIQKGTKITASELGTCAAFGYGKLNVFRQPKIAIFGTGNELVEPGKKLKPGEIYNSNLYVFSELVEKSGAEVTMRDVIKDDKASLRSFLSKALETCDIVISSGGVSMG</sequence>
<feature type="domain" description="MoaB/Mog" evidence="3">
    <location>
        <begin position="164"/>
        <end position="239"/>
    </location>
</feature>
<dbReference type="AlphaFoldDB" id="A0A382QF02"/>
<keyword evidence="2" id="KW-0501">Molybdenum cofactor biosynthesis</keyword>
<reference evidence="5" key="1">
    <citation type="submission" date="2018-05" db="EMBL/GenBank/DDBJ databases">
        <authorList>
            <person name="Lanie J.A."/>
            <person name="Ng W.-L."/>
            <person name="Kazmierczak K.M."/>
            <person name="Andrzejewski T.M."/>
            <person name="Davidsen T.M."/>
            <person name="Wayne K.J."/>
            <person name="Tettelin H."/>
            <person name="Glass J.I."/>
            <person name="Rusch D."/>
            <person name="Podicherti R."/>
            <person name="Tsui H.-C.T."/>
            <person name="Winkler M.E."/>
        </authorList>
    </citation>
    <scope>NUCLEOTIDE SEQUENCE</scope>
</reference>
<evidence type="ECO:0000259" key="4">
    <source>
        <dbReference type="Pfam" id="PF03453"/>
    </source>
</evidence>
<gene>
    <name evidence="5" type="ORF">METZ01_LOCUS336362</name>
</gene>
<dbReference type="PANTHER" id="PTHR10192">
    <property type="entry name" value="MOLYBDOPTERIN BIOSYNTHESIS PROTEIN"/>
    <property type="match status" value="1"/>
</dbReference>
<dbReference type="SUPFAM" id="SSF63882">
    <property type="entry name" value="MoeA N-terminal region -like"/>
    <property type="match status" value="1"/>
</dbReference>
<feature type="non-terminal residue" evidence="5">
    <location>
        <position position="239"/>
    </location>
</feature>